<dbReference type="PANTHER" id="PTHR30619:SF7">
    <property type="entry name" value="BETA-LACTAMASE DOMAIN PROTEIN"/>
    <property type="match status" value="1"/>
</dbReference>
<reference evidence="9" key="2">
    <citation type="journal article" date="2021" name="Microbiome">
        <title>Successional dynamics and alternative stable states in a saline activated sludge microbial community over 9 years.</title>
        <authorList>
            <person name="Wang Y."/>
            <person name="Ye J."/>
            <person name="Ju F."/>
            <person name="Liu L."/>
            <person name="Boyd J.A."/>
            <person name="Deng Y."/>
            <person name="Parks D.H."/>
            <person name="Jiang X."/>
            <person name="Yin X."/>
            <person name="Woodcroft B.J."/>
            <person name="Tyson G.W."/>
            <person name="Hugenholtz P."/>
            <person name="Polz M.F."/>
            <person name="Zhang T."/>
        </authorList>
    </citation>
    <scope>NUCLEOTIDE SEQUENCE</scope>
    <source>
        <strain evidence="9">HKST-UBA14</strain>
    </source>
</reference>
<feature type="transmembrane region" description="Helical" evidence="6">
    <location>
        <begin position="461"/>
        <end position="478"/>
    </location>
</feature>
<organism evidence="9 10">
    <name type="scientific">Candidatus Dojkabacteria bacterium</name>
    <dbReference type="NCBI Taxonomy" id="2099670"/>
    <lineage>
        <taxon>Bacteria</taxon>
        <taxon>Candidatus Dojkabacteria</taxon>
    </lineage>
</organism>
<evidence type="ECO:0000313" key="9">
    <source>
        <dbReference type="EMBL" id="MCA9383131.1"/>
    </source>
</evidence>
<feature type="transmembrane region" description="Helical" evidence="6">
    <location>
        <begin position="240"/>
        <end position="260"/>
    </location>
</feature>
<dbReference type="InterPro" id="IPR052159">
    <property type="entry name" value="Competence_DNA_uptake"/>
</dbReference>
<evidence type="ECO:0000256" key="4">
    <source>
        <dbReference type="ARBA" id="ARBA00022989"/>
    </source>
</evidence>
<keyword evidence="3 6" id="KW-0812">Transmembrane</keyword>
<reference evidence="9" key="1">
    <citation type="submission" date="2020-04" db="EMBL/GenBank/DDBJ databases">
        <authorList>
            <person name="Zhang T."/>
        </authorList>
    </citation>
    <scope>NUCLEOTIDE SEQUENCE</scope>
    <source>
        <strain evidence="9">HKST-UBA14</strain>
    </source>
</reference>
<dbReference type="InterPro" id="IPR004477">
    <property type="entry name" value="ComEC_N"/>
</dbReference>
<dbReference type="Pfam" id="PF13567">
    <property type="entry name" value="DUF4131"/>
    <property type="match status" value="1"/>
</dbReference>
<feature type="transmembrane region" description="Helical" evidence="6">
    <location>
        <begin position="422"/>
        <end position="441"/>
    </location>
</feature>
<feature type="transmembrane region" description="Helical" evidence="6">
    <location>
        <begin position="49"/>
        <end position="65"/>
    </location>
</feature>
<feature type="transmembrane region" description="Helical" evidence="6">
    <location>
        <begin position="393"/>
        <end position="415"/>
    </location>
</feature>
<comment type="subcellular location">
    <subcellularLocation>
        <location evidence="1">Cell membrane</location>
        <topology evidence="1">Multi-pass membrane protein</topology>
    </subcellularLocation>
</comment>
<dbReference type="AlphaFoldDB" id="A0A955L5M1"/>
<feature type="transmembrane region" description="Helical" evidence="6">
    <location>
        <begin position="12"/>
        <end position="43"/>
    </location>
</feature>
<feature type="transmembrane region" description="Helical" evidence="6">
    <location>
        <begin position="330"/>
        <end position="349"/>
    </location>
</feature>
<evidence type="ECO:0000259" key="8">
    <source>
        <dbReference type="Pfam" id="PF13567"/>
    </source>
</evidence>
<keyword evidence="4 6" id="KW-1133">Transmembrane helix</keyword>
<dbReference type="InterPro" id="IPR025405">
    <property type="entry name" value="DUF4131"/>
</dbReference>
<evidence type="ECO:0000256" key="6">
    <source>
        <dbReference type="SAM" id="Phobius"/>
    </source>
</evidence>
<dbReference type="GO" id="GO:0005886">
    <property type="term" value="C:plasma membrane"/>
    <property type="evidence" value="ECO:0007669"/>
    <property type="project" value="UniProtKB-SubCell"/>
</dbReference>
<keyword evidence="5 6" id="KW-0472">Membrane</keyword>
<comment type="caution">
    <text evidence="9">The sequence shown here is derived from an EMBL/GenBank/DDBJ whole genome shotgun (WGS) entry which is preliminary data.</text>
</comment>
<accession>A0A955L5M1</accession>
<feature type="transmembrane region" description="Helical" evidence="6">
    <location>
        <begin position="266"/>
        <end position="284"/>
    </location>
</feature>
<keyword evidence="2" id="KW-1003">Cell membrane</keyword>
<name>A0A955L5M1_9BACT</name>
<evidence type="ECO:0000256" key="3">
    <source>
        <dbReference type="ARBA" id="ARBA00022692"/>
    </source>
</evidence>
<dbReference type="Pfam" id="PF03772">
    <property type="entry name" value="Competence"/>
    <property type="match status" value="1"/>
</dbReference>
<sequence length="498" mass="56535">MISSISSYPLILVCILCGANMALDLLAVPLVLRLICICVVTLIFSYKKSVTFFILFFTVIGLLRIDQRNNTDLQHVYNYLNNDCEIIAEVISYPYEKGDKIIFTLRPKQIKFSDSIYEISSGNIRAEGWKYSEIKKGDVIKFETFLEAPENFDDFDYVNYLENQNIYGVAEVPPWYELIDVERNLYLVFIGDLRTSIIEYFRKVLPEPHASLMLGMLIGTREEFEDEFAVALSNTGTAHIIAVSGFNINIIIIMLLSLAGKLPRKFINVTSFFIIFAFCSLVGFDNLPALRAMLMGYSVVIANMFGRKSMVWSTLPVAFLVMFYQNPYVIFSLSFQLSFAATLGLILISEHVSWLIPFNGTVSDELSVTIAANIATFPIIFRSFGKINFWSPLANIIVGPMIPIVMLLGVVEYLLALVNRQVAMLINYLSWLSLEYIVLAISYVSKMPYSEILIQNNLERISIAYIIILLAFIFELSYRKHVQNFTDTNPSNDINSGN</sequence>
<evidence type="ECO:0000256" key="1">
    <source>
        <dbReference type="ARBA" id="ARBA00004651"/>
    </source>
</evidence>
<protein>
    <submittedName>
        <fullName evidence="9">ComEC/Rec2 family competence protein</fullName>
    </submittedName>
</protein>
<dbReference type="Proteomes" id="UP000783287">
    <property type="component" value="Unassembled WGS sequence"/>
</dbReference>
<evidence type="ECO:0000259" key="7">
    <source>
        <dbReference type="Pfam" id="PF03772"/>
    </source>
</evidence>
<gene>
    <name evidence="9" type="ORF">KC909_02085</name>
</gene>
<evidence type="ECO:0000313" key="10">
    <source>
        <dbReference type="Proteomes" id="UP000783287"/>
    </source>
</evidence>
<feature type="domain" description="DUF4131" evidence="8">
    <location>
        <begin position="36"/>
        <end position="172"/>
    </location>
</feature>
<feature type="domain" description="ComEC/Rec2-related protein" evidence="7">
    <location>
        <begin position="216"/>
        <end position="474"/>
    </location>
</feature>
<evidence type="ECO:0000256" key="5">
    <source>
        <dbReference type="ARBA" id="ARBA00023136"/>
    </source>
</evidence>
<proteinExistence type="predicted"/>
<evidence type="ECO:0000256" key="2">
    <source>
        <dbReference type="ARBA" id="ARBA00022475"/>
    </source>
</evidence>
<dbReference type="EMBL" id="JAGQLK010000030">
    <property type="protein sequence ID" value="MCA9383131.1"/>
    <property type="molecule type" value="Genomic_DNA"/>
</dbReference>
<dbReference type="NCBIfam" id="TIGR00360">
    <property type="entry name" value="ComEC_N-term"/>
    <property type="match status" value="1"/>
</dbReference>
<dbReference type="PANTHER" id="PTHR30619">
    <property type="entry name" value="DNA INTERNALIZATION/COMPETENCE PROTEIN COMEC/REC2"/>
    <property type="match status" value="1"/>
</dbReference>